<keyword evidence="3" id="KW-1185">Reference proteome</keyword>
<evidence type="ECO:0000259" key="1">
    <source>
        <dbReference type="SMART" id="SM00782"/>
    </source>
</evidence>
<dbReference type="EMBL" id="SNYI01000001">
    <property type="protein sequence ID" value="TDQ32360.1"/>
    <property type="molecule type" value="Genomic_DNA"/>
</dbReference>
<gene>
    <name evidence="2" type="ORF">CLV82_0185</name>
</gene>
<sequence length="207" mass="23588">MAFNTFTALSQYHNMSLFKELELRSGGQCELCKSAGHLQEYLVPPKTYELPENFVLCCKNCADQITAKQDMNPDHWRTLSESMWSNVEAVKVVAWRMLHRLQEESWAQDLLQMFYMEPDTEEWAKDWEELKAESALKHLDSNGAILFPGDQVVLIKDLNVKGAGFTAKRGSPVRNISLVHDNPELIEGKVNGQQIVILTKYVKRTGG</sequence>
<dbReference type="Gene3D" id="2.30.30.40">
    <property type="entry name" value="SH3 Domains"/>
    <property type="match status" value="1"/>
</dbReference>
<dbReference type="Proteomes" id="UP000295468">
    <property type="component" value="Unassembled WGS sequence"/>
</dbReference>
<evidence type="ECO:0000313" key="2">
    <source>
        <dbReference type="EMBL" id="TDQ32360.1"/>
    </source>
</evidence>
<accession>A0A4R6TMS6</accession>
<dbReference type="AlphaFoldDB" id="A0A4R6TMS6"/>
<dbReference type="SUPFAM" id="SSF82057">
    <property type="entry name" value="Prokaryotic SH3-related domain"/>
    <property type="match status" value="1"/>
</dbReference>
<dbReference type="PANTHER" id="PTHR30305:SF3">
    <property type="entry name" value="PROTEIN YJDM"/>
    <property type="match status" value="1"/>
</dbReference>
<keyword evidence="2" id="KW-0378">Hydrolase</keyword>
<evidence type="ECO:0000313" key="3">
    <source>
        <dbReference type="Proteomes" id="UP000295468"/>
    </source>
</evidence>
<dbReference type="SMART" id="SM00782">
    <property type="entry name" value="PhnA_Zn_Ribbon"/>
    <property type="match status" value="1"/>
</dbReference>
<dbReference type="PANTHER" id="PTHR30305">
    <property type="entry name" value="PROTEIN YJDM-RELATED"/>
    <property type="match status" value="1"/>
</dbReference>
<dbReference type="InterPro" id="IPR013988">
    <property type="entry name" value="YjdM_C"/>
</dbReference>
<dbReference type="Pfam" id="PF03831">
    <property type="entry name" value="YjdM"/>
    <property type="match status" value="1"/>
</dbReference>
<comment type="caution">
    <text evidence="2">The sequence shown here is derived from an EMBL/GenBank/DDBJ whole genome shotgun (WGS) entry which is preliminary data.</text>
</comment>
<protein>
    <submittedName>
        <fullName evidence="2">Phosphonoacetate hydrolase</fullName>
    </submittedName>
</protein>
<feature type="domain" description="PhnA protein N-terminal proteobacterial" evidence="1">
    <location>
        <begin position="20"/>
        <end position="66"/>
    </location>
</feature>
<dbReference type="InterPro" id="IPR013991">
    <property type="entry name" value="PhnaA_N_proteobac"/>
</dbReference>
<proteinExistence type="predicted"/>
<dbReference type="GO" id="GO:0016787">
    <property type="term" value="F:hydrolase activity"/>
    <property type="evidence" value="ECO:0007669"/>
    <property type="project" value="UniProtKB-KW"/>
</dbReference>
<reference evidence="2 3" key="1">
    <citation type="submission" date="2019-03" db="EMBL/GenBank/DDBJ databases">
        <title>Genomic Encyclopedia of Archaeal and Bacterial Type Strains, Phase II (KMG-II): from individual species to whole genera.</title>
        <authorList>
            <person name="Goeker M."/>
        </authorList>
    </citation>
    <scope>NUCLEOTIDE SEQUENCE [LARGE SCALE GENOMIC DNA]</scope>
    <source>
        <strain evidence="2 3">DSM 18435</strain>
    </source>
</reference>
<organism evidence="2 3">
    <name type="scientific">Zeaxanthinibacter enoshimensis</name>
    <dbReference type="NCBI Taxonomy" id="392009"/>
    <lineage>
        <taxon>Bacteria</taxon>
        <taxon>Pseudomonadati</taxon>
        <taxon>Bacteroidota</taxon>
        <taxon>Flavobacteriia</taxon>
        <taxon>Flavobacteriales</taxon>
        <taxon>Flavobacteriaceae</taxon>
        <taxon>Zeaxanthinibacter</taxon>
    </lineage>
</organism>
<name>A0A4R6TMS6_9FLAO</name>